<organism evidence="4 5">
    <name type="scientific">Paenibacillus sediminis</name>
    <dbReference type="NCBI Taxonomy" id="664909"/>
    <lineage>
        <taxon>Bacteria</taxon>
        <taxon>Bacillati</taxon>
        <taxon>Bacillota</taxon>
        <taxon>Bacilli</taxon>
        <taxon>Bacillales</taxon>
        <taxon>Paenibacillaceae</taxon>
        <taxon>Paenibacillus</taxon>
    </lineage>
</organism>
<evidence type="ECO:0000256" key="1">
    <source>
        <dbReference type="ARBA" id="ARBA00022679"/>
    </source>
</evidence>
<dbReference type="Proteomes" id="UP001519273">
    <property type="component" value="Unassembled WGS sequence"/>
</dbReference>
<keyword evidence="2" id="KW-0012">Acyltransferase</keyword>
<evidence type="ECO:0000313" key="5">
    <source>
        <dbReference type="Proteomes" id="UP001519273"/>
    </source>
</evidence>
<dbReference type="EMBL" id="JAGGKP010000004">
    <property type="protein sequence ID" value="MBP1937106.1"/>
    <property type="molecule type" value="Genomic_DNA"/>
</dbReference>
<evidence type="ECO:0000313" key="4">
    <source>
        <dbReference type="EMBL" id="MBP1937106.1"/>
    </source>
</evidence>
<evidence type="ECO:0000256" key="2">
    <source>
        <dbReference type="ARBA" id="ARBA00023315"/>
    </source>
</evidence>
<dbReference type="PANTHER" id="PTHR43800:SF1">
    <property type="entry name" value="PEPTIDYL-LYSINE N-ACETYLTRANSFERASE YJAB"/>
    <property type="match status" value="1"/>
</dbReference>
<name>A0ABS4H3Q3_9BACL</name>
<dbReference type="CDD" id="cd04301">
    <property type="entry name" value="NAT_SF"/>
    <property type="match status" value="1"/>
</dbReference>
<dbReference type="Pfam" id="PF00583">
    <property type="entry name" value="Acetyltransf_1"/>
    <property type="match status" value="1"/>
</dbReference>
<evidence type="ECO:0000259" key="3">
    <source>
        <dbReference type="PROSITE" id="PS51186"/>
    </source>
</evidence>
<dbReference type="SUPFAM" id="SSF55729">
    <property type="entry name" value="Acyl-CoA N-acyltransferases (Nat)"/>
    <property type="match status" value="1"/>
</dbReference>
<dbReference type="RefSeq" id="WP_209848956.1">
    <property type="nucleotide sequence ID" value="NZ_CBCRVE010000008.1"/>
</dbReference>
<protein>
    <submittedName>
        <fullName evidence="4">Ribosomal protein S18 acetylase RimI-like enzyme</fullName>
    </submittedName>
</protein>
<comment type="caution">
    <text evidence="4">The sequence shown here is derived from an EMBL/GenBank/DDBJ whole genome shotgun (WGS) entry which is preliminary data.</text>
</comment>
<dbReference type="PROSITE" id="PS51186">
    <property type="entry name" value="GNAT"/>
    <property type="match status" value="1"/>
</dbReference>
<gene>
    <name evidence="4" type="ORF">J2Z20_001999</name>
</gene>
<dbReference type="PANTHER" id="PTHR43800">
    <property type="entry name" value="PEPTIDYL-LYSINE N-ACETYLTRANSFERASE YJAB"/>
    <property type="match status" value="1"/>
</dbReference>
<keyword evidence="1" id="KW-0808">Transferase</keyword>
<dbReference type="InterPro" id="IPR000182">
    <property type="entry name" value="GNAT_dom"/>
</dbReference>
<reference evidence="4 5" key="1">
    <citation type="submission" date="2021-03" db="EMBL/GenBank/DDBJ databases">
        <title>Genomic Encyclopedia of Type Strains, Phase IV (KMG-IV): sequencing the most valuable type-strain genomes for metagenomic binning, comparative biology and taxonomic classification.</title>
        <authorList>
            <person name="Goeker M."/>
        </authorList>
    </citation>
    <scope>NUCLEOTIDE SEQUENCE [LARGE SCALE GENOMIC DNA]</scope>
    <source>
        <strain evidence="4 5">DSM 23491</strain>
    </source>
</reference>
<sequence length="157" mass="17803">MIIQLSLNDDDTVHQIWRLQHIAYRLEAELIGFKQIPPLLDTFDSIKQCGEQFFGCLSEDGELMGAIAVEQEEPNTLTISRMMVHPDFFQKGIASSLLRYVFDTFSGVDRFIVSTGTRNIPAVNLYSKHGFIPVRRNEVAPGVELTTFYRDSMKEGA</sequence>
<keyword evidence="5" id="KW-1185">Reference proteome</keyword>
<feature type="domain" description="N-acetyltransferase" evidence="3">
    <location>
        <begin position="3"/>
        <end position="154"/>
    </location>
</feature>
<dbReference type="InterPro" id="IPR016181">
    <property type="entry name" value="Acyl_CoA_acyltransferase"/>
</dbReference>
<proteinExistence type="predicted"/>
<dbReference type="Gene3D" id="3.40.630.30">
    <property type="match status" value="1"/>
</dbReference>
<accession>A0ABS4H3Q3</accession>